<evidence type="ECO:0000313" key="2">
    <source>
        <dbReference type="EMBL" id="CAI9921179.1"/>
    </source>
</evidence>
<keyword evidence="1" id="KW-1133">Transmembrane helix</keyword>
<evidence type="ECO:0000256" key="1">
    <source>
        <dbReference type="SAM" id="Phobius"/>
    </source>
</evidence>
<evidence type="ECO:0000313" key="3">
    <source>
        <dbReference type="EMBL" id="CAL6066224.1"/>
    </source>
</evidence>
<dbReference type="AlphaFoldDB" id="A0AA86NL92"/>
<protein>
    <submittedName>
        <fullName evidence="3">Hypothetical_protein</fullName>
    </submittedName>
</protein>
<evidence type="ECO:0000313" key="4">
    <source>
        <dbReference type="Proteomes" id="UP001642409"/>
    </source>
</evidence>
<accession>A0AA86NL92</accession>
<sequence>MPKVLIFKIFIEIEYIRLEKLFFSQKLKNICFSLFVFLWNLQKICITRNFRKQCQLIGLIQNQHSKRVWTESWRAELVLPSREYFSKILFQLSITLLVFNQPLCLLSGSQSCYICTAQDHLYQLYQNIVTNNMCFLLIIFYISFCSIAFTFTYIIESYGV</sequence>
<reference evidence="3 4" key="2">
    <citation type="submission" date="2024-07" db="EMBL/GenBank/DDBJ databases">
        <authorList>
            <person name="Akdeniz Z."/>
        </authorList>
    </citation>
    <scope>NUCLEOTIDE SEQUENCE [LARGE SCALE GENOMIC DNA]</scope>
</reference>
<keyword evidence="4" id="KW-1185">Reference proteome</keyword>
<name>A0AA86NL92_9EUKA</name>
<dbReference type="EMBL" id="CAXDID020000259">
    <property type="protein sequence ID" value="CAL6066224.1"/>
    <property type="molecule type" value="Genomic_DNA"/>
</dbReference>
<dbReference type="Proteomes" id="UP001642409">
    <property type="component" value="Unassembled WGS sequence"/>
</dbReference>
<comment type="caution">
    <text evidence="2">The sequence shown here is derived from an EMBL/GenBank/DDBJ whole genome shotgun (WGS) entry which is preliminary data.</text>
</comment>
<keyword evidence="1" id="KW-0472">Membrane</keyword>
<reference evidence="2" key="1">
    <citation type="submission" date="2023-06" db="EMBL/GenBank/DDBJ databases">
        <authorList>
            <person name="Kurt Z."/>
        </authorList>
    </citation>
    <scope>NUCLEOTIDE SEQUENCE</scope>
</reference>
<keyword evidence="1" id="KW-0812">Transmembrane</keyword>
<organism evidence="2">
    <name type="scientific">Hexamita inflata</name>
    <dbReference type="NCBI Taxonomy" id="28002"/>
    <lineage>
        <taxon>Eukaryota</taxon>
        <taxon>Metamonada</taxon>
        <taxon>Diplomonadida</taxon>
        <taxon>Hexamitidae</taxon>
        <taxon>Hexamitinae</taxon>
        <taxon>Hexamita</taxon>
    </lineage>
</organism>
<gene>
    <name evidence="3" type="ORF">HINF_LOCUS52218</name>
    <name evidence="2" type="ORF">HINF_LOCUS8824</name>
</gene>
<feature type="transmembrane region" description="Helical" evidence="1">
    <location>
        <begin position="134"/>
        <end position="155"/>
    </location>
</feature>
<proteinExistence type="predicted"/>
<dbReference type="EMBL" id="CATOUU010000217">
    <property type="protein sequence ID" value="CAI9921179.1"/>
    <property type="molecule type" value="Genomic_DNA"/>
</dbReference>